<protein>
    <recommendedName>
        <fullName evidence="4">Ferric-chelate reductase 1</fullName>
    </recommendedName>
</protein>
<dbReference type="eggNOG" id="ENOG502S94W">
    <property type="taxonomic scope" value="Eukaryota"/>
</dbReference>
<feature type="region of interest" description="Disordered" evidence="1">
    <location>
        <begin position="37"/>
        <end position="80"/>
    </location>
</feature>
<dbReference type="GO" id="GO:0099072">
    <property type="term" value="P:regulation of postsynaptic membrane neurotransmitter receptor levels"/>
    <property type="evidence" value="ECO:0000318"/>
    <property type="project" value="GO_Central"/>
</dbReference>
<dbReference type="PANTHER" id="PTHR46902:SF1">
    <property type="entry name" value="DOMON DOMAIN-CONTAINING PROTEIN FRRS1L"/>
    <property type="match status" value="1"/>
</dbReference>
<proteinExistence type="predicted"/>
<dbReference type="EMBL" id="AHAT01037019">
    <property type="status" value="NOT_ANNOTATED_CDS"/>
    <property type="molecule type" value="Genomic_DNA"/>
</dbReference>
<evidence type="ECO:0000313" key="3">
    <source>
        <dbReference type="Proteomes" id="UP000018468"/>
    </source>
</evidence>
<keyword evidence="3" id="KW-1185">Reference proteome</keyword>
<evidence type="ECO:0000313" key="2">
    <source>
        <dbReference type="Ensembl" id="ENSLOCP00000003084.1"/>
    </source>
</evidence>
<dbReference type="EMBL" id="AHAT01037017">
    <property type="status" value="NOT_ANNOTATED_CDS"/>
    <property type="molecule type" value="Genomic_DNA"/>
</dbReference>
<organism evidence="2 3">
    <name type="scientific">Lepisosteus oculatus</name>
    <name type="common">Spotted gar</name>
    <dbReference type="NCBI Taxonomy" id="7918"/>
    <lineage>
        <taxon>Eukaryota</taxon>
        <taxon>Metazoa</taxon>
        <taxon>Chordata</taxon>
        <taxon>Craniata</taxon>
        <taxon>Vertebrata</taxon>
        <taxon>Euteleostomi</taxon>
        <taxon>Actinopterygii</taxon>
        <taxon>Neopterygii</taxon>
        <taxon>Holostei</taxon>
        <taxon>Semionotiformes</taxon>
        <taxon>Lepisosteidae</taxon>
        <taxon>Lepisosteus</taxon>
    </lineage>
</organism>
<dbReference type="GO" id="GO:1900449">
    <property type="term" value="P:regulation of glutamate receptor signaling pathway"/>
    <property type="evidence" value="ECO:0000318"/>
    <property type="project" value="GO_Central"/>
</dbReference>
<dbReference type="EMBL" id="AHAT01037020">
    <property type="status" value="NOT_ANNOTATED_CDS"/>
    <property type="molecule type" value="Genomic_DNA"/>
</dbReference>
<reference evidence="2" key="3">
    <citation type="submission" date="2025-09" db="UniProtKB">
        <authorList>
            <consortium name="Ensembl"/>
        </authorList>
    </citation>
    <scope>IDENTIFICATION</scope>
</reference>
<dbReference type="Bgee" id="ENSLOCG00000002605">
    <property type="expression patterns" value="Expressed in pharyngeal gill and 7 other cell types or tissues"/>
</dbReference>
<accession>W5M3X6</accession>
<dbReference type="GeneTree" id="ENSGT00510000051759"/>
<reference evidence="3" key="1">
    <citation type="submission" date="2011-12" db="EMBL/GenBank/DDBJ databases">
        <title>The Draft Genome of Lepisosteus oculatus.</title>
        <authorList>
            <consortium name="The Broad Institute Genome Assembly &amp; Analysis Group"/>
            <consortium name="Computational R&amp;D Group"/>
            <consortium name="and Sequencing Platform"/>
            <person name="Di Palma F."/>
            <person name="Alfoldi J."/>
            <person name="Johnson J."/>
            <person name="Berlin A."/>
            <person name="Gnerre S."/>
            <person name="Jaffe D."/>
            <person name="MacCallum I."/>
            <person name="Young S."/>
            <person name="Walker B.J."/>
            <person name="Lander E.S."/>
            <person name="Lindblad-Toh K."/>
        </authorList>
    </citation>
    <scope>NUCLEOTIDE SEQUENCE [LARGE SCALE GENOMIC DNA]</scope>
</reference>
<dbReference type="Ensembl" id="ENSLOCT00000003090.1">
    <property type="protein sequence ID" value="ENSLOCP00000003084.1"/>
    <property type="gene ID" value="ENSLOCG00000002605.1"/>
</dbReference>
<dbReference type="EMBL" id="AHAT01037015">
    <property type="status" value="NOT_ANNOTATED_CDS"/>
    <property type="molecule type" value="Genomic_DNA"/>
</dbReference>
<dbReference type="HOGENOM" id="CLU_1006606_0_0_1"/>
<reference evidence="2" key="2">
    <citation type="submission" date="2025-08" db="UniProtKB">
        <authorList>
            <consortium name="Ensembl"/>
        </authorList>
    </citation>
    <scope>IDENTIFICATION</scope>
</reference>
<dbReference type="EMBL" id="AHAT01037016">
    <property type="status" value="NOT_ANNOTATED_CDS"/>
    <property type="molecule type" value="Genomic_DNA"/>
</dbReference>
<dbReference type="EMBL" id="AHAT01037018">
    <property type="status" value="NOT_ANNOTATED_CDS"/>
    <property type="molecule type" value="Genomic_DNA"/>
</dbReference>
<evidence type="ECO:0008006" key="4">
    <source>
        <dbReference type="Google" id="ProtNLM"/>
    </source>
</evidence>
<dbReference type="InterPro" id="IPR042789">
    <property type="entry name" value="FRRS1L"/>
</dbReference>
<dbReference type="PANTHER" id="PTHR46902">
    <property type="entry name" value="DOMON DOMAIN-CONTAINING PROTEIN FRRS1L"/>
    <property type="match status" value="1"/>
</dbReference>
<dbReference type="Proteomes" id="UP000018468">
    <property type="component" value="Linkage group LG5"/>
</dbReference>
<evidence type="ECO:0000256" key="1">
    <source>
        <dbReference type="SAM" id="MobiDB-lite"/>
    </source>
</evidence>
<dbReference type="InParanoid" id="W5M3X6"/>
<dbReference type="AlphaFoldDB" id="W5M3X6"/>
<name>W5M3X6_LEPOC</name>
<sequence length="277" mass="28481">IVKNLTTTNGTATILYNISLAVGNVTNGNVSVIVCPSSSPTSTTSSSTRSSSNSTMSFNTTSTNSTTPLNPTVSSSSNSAVPSATIGALTGSITSDQCGKTKICKAVPKNCNPADTGDCLFMSGKSTLGGVFLELSGLSSGYIATILSSDNITGDAYVCAQAQNKTLRFLRADYNRSALVEKSANDIDTIKGSLNGSILQCSFTAKNILNSRSKAAATPYYVILAVGNFTNDTLSAPDVRLRTDSKVDLGLSSASAPALTAVNGMLILVSGLIFGMY</sequence>